<dbReference type="AlphaFoldDB" id="A0A6M0Q713"/>
<comment type="caution">
    <text evidence="1">The sequence shown here is derived from an EMBL/GenBank/DDBJ whole genome shotgun (WGS) entry which is preliminary data.</text>
</comment>
<dbReference type="SUPFAM" id="SSF50475">
    <property type="entry name" value="FMN-binding split barrel"/>
    <property type="match status" value="1"/>
</dbReference>
<dbReference type="PANTHER" id="PTHR35802">
    <property type="entry name" value="PROTEASE SYNTHASE AND SPORULATION PROTEIN PAI 2"/>
    <property type="match status" value="1"/>
</dbReference>
<dbReference type="Proteomes" id="UP000481043">
    <property type="component" value="Unassembled WGS sequence"/>
</dbReference>
<accession>A0A6M0Q713</accession>
<evidence type="ECO:0000313" key="1">
    <source>
        <dbReference type="EMBL" id="NEY72073.1"/>
    </source>
</evidence>
<organism evidence="1 2">
    <name type="scientific">Bacillus mesophilus</name>
    <dbReference type="NCBI Taxonomy" id="1808955"/>
    <lineage>
        <taxon>Bacteria</taxon>
        <taxon>Bacillati</taxon>
        <taxon>Bacillota</taxon>
        <taxon>Bacilli</taxon>
        <taxon>Bacillales</taxon>
        <taxon>Bacillaceae</taxon>
        <taxon>Bacillus</taxon>
    </lineage>
</organism>
<proteinExistence type="predicted"/>
<evidence type="ECO:0000313" key="2">
    <source>
        <dbReference type="Proteomes" id="UP000481043"/>
    </source>
</evidence>
<protein>
    <submittedName>
        <fullName evidence="1">FMN-binding negative transcriptional regulator</fullName>
    </submittedName>
</protein>
<dbReference type="PANTHER" id="PTHR35802:SF1">
    <property type="entry name" value="PROTEASE SYNTHASE AND SPORULATION PROTEIN PAI 2"/>
    <property type="match status" value="1"/>
</dbReference>
<dbReference type="Gene3D" id="2.30.110.10">
    <property type="entry name" value="Electron Transport, Fmn-binding Protein, Chain A"/>
    <property type="match status" value="1"/>
</dbReference>
<dbReference type="InterPro" id="IPR007396">
    <property type="entry name" value="TR_PAI2-type"/>
</dbReference>
<dbReference type="RefSeq" id="WP_163179547.1">
    <property type="nucleotide sequence ID" value="NZ_JAAIWM010000003.1"/>
</dbReference>
<name>A0A6M0Q713_9BACI</name>
<dbReference type="InterPro" id="IPR012349">
    <property type="entry name" value="Split_barrel_FMN-bd"/>
</dbReference>
<dbReference type="PIRSF" id="PIRSF010372">
    <property type="entry name" value="PaiB"/>
    <property type="match status" value="1"/>
</dbReference>
<sequence length="208" mass="23784">MYIPKHYKIEDEVSSFDFIKSNSFATLISQHQGEPTATHLPLVLDSEKRILTGHFARSNGQWQDIENQEVLAIFNGPHAYISPSWYETDQAVPTWNYIAVHVYGTIQLVNDDLELLENLGEMTKEFEEPSSPYSINPDNMGFIEGLKRGIVGFKLTIKRVEGKMKMSQNHSEERQKRIIENLEKLSSSQSKQVAVIMKANLDKRRGLS</sequence>
<dbReference type="Pfam" id="PF04299">
    <property type="entry name" value="FMN_bind_2"/>
    <property type="match status" value="1"/>
</dbReference>
<reference evidence="1 2" key="1">
    <citation type="submission" date="2020-02" db="EMBL/GenBank/DDBJ databases">
        <title>Bacillus aquiflavi sp. nov., isolated from yellow water of strong flavor Chinese baijiu in Yibin region of China.</title>
        <authorList>
            <person name="Xie J."/>
        </authorList>
    </citation>
    <scope>NUCLEOTIDE SEQUENCE [LARGE SCALE GENOMIC DNA]</scope>
    <source>
        <strain evidence="1 2">SA4</strain>
    </source>
</reference>
<gene>
    <name evidence="1" type="ORF">G4D63_10090</name>
</gene>
<keyword evidence="2" id="KW-1185">Reference proteome</keyword>
<dbReference type="EMBL" id="JAAIWM010000003">
    <property type="protein sequence ID" value="NEY72073.1"/>
    <property type="molecule type" value="Genomic_DNA"/>
</dbReference>